<evidence type="ECO:0000256" key="2">
    <source>
        <dbReference type="ARBA" id="ARBA00022527"/>
    </source>
</evidence>
<accession>A0A0D2X4G5</accession>
<dbReference type="GO" id="GO:0005634">
    <property type="term" value="C:nucleus"/>
    <property type="evidence" value="ECO:0007669"/>
    <property type="project" value="TreeGrafter"/>
</dbReference>
<dbReference type="Proteomes" id="UP000008743">
    <property type="component" value="Unassembled WGS sequence"/>
</dbReference>
<evidence type="ECO:0000256" key="5">
    <source>
        <dbReference type="ARBA" id="ARBA00022777"/>
    </source>
</evidence>
<dbReference type="FunCoup" id="A0A0D2X4G5">
    <property type="interactions" value="247"/>
</dbReference>
<dbReference type="EC" id="2.7.11.11" evidence="1"/>
<dbReference type="GO" id="GO:0005524">
    <property type="term" value="F:ATP binding"/>
    <property type="evidence" value="ECO:0007669"/>
    <property type="project" value="UniProtKB-UniRule"/>
</dbReference>
<dbReference type="PhylomeDB" id="A0A0D2X4G5"/>
<evidence type="ECO:0000256" key="4">
    <source>
        <dbReference type="ARBA" id="ARBA00022741"/>
    </source>
</evidence>
<reference evidence="14" key="1">
    <citation type="submission" date="2011-02" db="EMBL/GenBank/DDBJ databases">
        <title>The Genome Sequence of Capsaspora owczarzaki ATCC 30864.</title>
        <authorList>
            <person name="Russ C."/>
            <person name="Cuomo C."/>
            <person name="Burger G."/>
            <person name="Gray M.W."/>
            <person name="Holland P.W.H."/>
            <person name="King N."/>
            <person name="Lang F.B.F."/>
            <person name="Roger A.J."/>
            <person name="Ruiz-Trillo I."/>
            <person name="Young S.K."/>
            <person name="Zeng Q."/>
            <person name="Gargeya S."/>
            <person name="Alvarado L."/>
            <person name="Berlin A."/>
            <person name="Chapman S.B."/>
            <person name="Chen Z."/>
            <person name="Freedman E."/>
            <person name="Gellesch M."/>
            <person name="Goldberg J."/>
            <person name="Griggs A."/>
            <person name="Gujja S."/>
            <person name="Heilman E."/>
            <person name="Heiman D."/>
            <person name="Howarth C."/>
            <person name="Mehta T."/>
            <person name="Neiman D."/>
            <person name="Pearson M."/>
            <person name="Roberts A."/>
            <person name="Saif S."/>
            <person name="Shea T."/>
            <person name="Shenoy N."/>
            <person name="Sisk P."/>
            <person name="Stolte C."/>
            <person name="Sykes S."/>
            <person name="White J."/>
            <person name="Yandava C."/>
            <person name="Haas B."/>
            <person name="Nusbaum C."/>
            <person name="Birren B."/>
        </authorList>
    </citation>
    <scope>NUCLEOTIDE SEQUENCE</scope>
    <source>
        <strain evidence="14">ATCC 30864</strain>
    </source>
</reference>
<comment type="catalytic activity">
    <reaction evidence="7">
        <text>L-threonyl-[protein] + ATP = O-phospho-L-threonyl-[protein] + ADP + H(+)</text>
        <dbReference type="Rhea" id="RHEA:46608"/>
        <dbReference type="Rhea" id="RHEA-COMP:11060"/>
        <dbReference type="Rhea" id="RHEA-COMP:11605"/>
        <dbReference type="ChEBI" id="CHEBI:15378"/>
        <dbReference type="ChEBI" id="CHEBI:30013"/>
        <dbReference type="ChEBI" id="CHEBI:30616"/>
        <dbReference type="ChEBI" id="CHEBI:61977"/>
        <dbReference type="ChEBI" id="CHEBI:456216"/>
        <dbReference type="EC" id="2.7.11.11"/>
    </reaction>
</comment>
<dbReference type="InterPro" id="IPR000961">
    <property type="entry name" value="AGC-kinase_C"/>
</dbReference>
<keyword evidence="14" id="KW-1185">Reference proteome</keyword>
<evidence type="ECO:0000313" key="13">
    <source>
        <dbReference type="EMBL" id="KJE96019.1"/>
    </source>
</evidence>
<dbReference type="eggNOG" id="KOG0616">
    <property type="taxonomic scope" value="Eukaryota"/>
</dbReference>
<dbReference type="PANTHER" id="PTHR24353">
    <property type="entry name" value="CYCLIC NUCLEOTIDE-DEPENDENT PROTEIN KINASE"/>
    <property type="match status" value="1"/>
</dbReference>
<dbReference type="PROSITE" id="PS51285">
    <property type="entry name" value="AGC_KINASE_CTER"/>
    <property type="match status" value="1"/>
</dbReference>
<dbReference type="InterPro" id="IPR017441">
    <property type="entry name" value="Protein_kinase_ATP_BS"/>
</dbReference>
<protein>
    <recommendedName>
        <fullName evidence="1">cAMP-dependent protein kinase</fullName>
        <ecNumber evidence="1">2.7.11.11</ecNumber>
    </recommendedName>
</protein>
<evidence type="ECO:0000313" key="14">
    <source>
        <dbReference type="Proteomes" id="UP000008743"/>
    </source>
</evidence>
<evidence type="ECO:0000256" key="10">
    <source>
        <dbReference type="RuleBase" id="RU000304"/>
    </source>
</evidence>
<organism evidence="13 14">
    <name type="scientific">Capsaspora owczarzaki (strain ATCC 30864)</name>
    <dbReference type="NCBI Taxonomy" id="595528"/>
    <lineage>
        <taxon>Eukaryota</taxon>
        <taxon>Filasterea</taxon>
        <taxon>Capsaspora</taxon>
    </lineage>
</organism>
<dbReference type="GO" id="GO:0005952">
    <property type="term" value="C:cAMP-dependent protein kinase complex"/>
    <property type="evidence" value="ECO:0007669"/>
    <property type="project" value="TreeGrafter"/>
</dbReference>
<feature type="binding site" evidence="9">
    <location>
        <position position="174"/>
    </location>
    <ligand>
        <name>ATP</name>
        <dbReference type="ChEBI" id="CHEBI:30616"/>
    </ligand>
</feature>
<dbReference type="SUPFAM" id="SSF56112">
    <property type="entry name" value="Protein kinase-like (PK-like)"/>
    <property type="match status" value="1"/>
</dbReference>
<keyword evidence="6 9" id="KW-0067">ATP-binding</keyword>
<dbReference type="STRING" id="595528.A0A0D2X4G5"/>
<keyword evidence="3" id="KW-0808">Transferase</keyword>
<evidence type="ECO:0000256" key="3">
    <source>
        <dbReference type="ARBA" id="ARBA00022679"/>
    </source>
</evidence>
<dbReference type="FunFam" id="1.10.510.10:FF:000005">
    <property type="entry name" value="cAMP-dependent protein kinase catalytic subunit alpha"/>
    <property type="match status" value="1"/>
</dbReference>
<dbReference type="FunFam" id="3.30.200.20:FF:000042">
    <property type="entry name" value="Aurora kinase A"/>
    <property type="match status" value="1"/>
</dbReference>
<dbReference type="EMBL" id="KE346370">
    <property type="protein sequence ID" value="KJE96019.1"/>
    <property type="molecule type" value="Genomic_DNA"/>
</dbReference>
<evidence type="ECO:0000256" key="7">
    <source>
        <dbReference type="ARBA" id="ARBA00047292"/>
    </source>
</evidence>
<gene>
    <name evidence="13" type="ORF">CAOG_006393</name>
</gene>
<dbReference type="InParanoid" id="A0A0D2X4G5"/>
<keyword evidence="2 10" id="KW-0723">Serine/threonine-protein kinase</keyword>
<proteinExistence type="inferred from homology"/>
<dbReference type="SMART" id="SM00220">
    <property type="entry name" value="S_TKc"/>
    <property type="match status" value="1"/>
</dbReference>
<dbReference type="RefSeq" id="XP_004345142.1">
    <property type="nucleotide sequence ID" value="XM_004345092.1"/>
</dbReference>
<dbReference type="Pfam" id="PF00069">
    <property type="entry name" value="Pkinase"/>
    <property type="match status" value="1"/>
</dbReference>
<dbReference type="PROSITE" id="PS00107">
    <property type="entry name" value="PROTEIN_KINASE_ATP"/>
    <property type="match status" value="1"/>
</dbReference>
<dbReference type="InterPro" id="IPR008271">
    <property type="entry name" value="Ser/Thr_kinase_AS"/>
</dbReference>
<name>A0A0D2X4G5_CAPO3</name>
<keyword evidence="5 13" id="KW-0418">Kinase</keyword>
<dbReference type="PROSITE" id="PS00108">
    <property type="entry name" value="PROTEIN_KINASE_ST"/>
    <property type="match status" value="1"/>
</dbReference>
<dbReference type="InterPro" id="IPR011009">
    <property type="entry name" value="Kinase-like_dom_sf"/>
</dbReference>
<comment type="similarity">
    <text evidence="10">Belongs to the protein kinase superfamily.</text>
</comment>
<evidence type="ECO:0000259" key="11">
    <source>
        <dbReference type="PROSITE" id="PS50011"/>
    </source>
</evidence>
<evidence type="ECO:0000256" key="9">
    <source>
        <dbReference type="PROSITE-ProRule" id="PRU10141"/>
    </source>
</evidence>
<sequence>MVLIKPNIPTDQKSAAHHVFRHIVKKDDVVYDNDFFKITQPESWNVVYRLKGKLAHDSYRIHFKNFDEDKLFQSDPAKKFQILDILEKLRALTGNKGSFRKPSANTLLLNQRNAFENKLRALTEETPVQKNLLDYDILRTLGTGSFGRVLLARDKQVPDSYVAIKLIKKSVVIKLKQVEHTINEKNILACISCPFVISLNTHFQDKLNLYFVIEYINGGEMFTHLHRNKHFSYEISKFFAAEVILALEYLHNLDIVYRDLKPENLLIDSNGHVRVTDFGFAKRVSHRTWTLCGTPEYLAPEIIQSKGYGHAVDWWAVGVLIYEMRCGHAPFYDANQMDMYRKIVDGQYSFPSSFKEDERSIISGFLTFDLTRRLGNMKDGTKDIRDHVYFRDTNFDDIYNLRVKSPYIPKVASAGDASNFERFEEEPIEWNDRGVDPYEETFKDF</sequence>
<comment type="catalytic activity">
    <reaction evidence="8">
        <text>L-seryl-[protein] + ATP = O-phospho-L-seryl-[protein] + ADP + H(+)</text>
        <dbReference type="Rhea" id="RHEA:17989"/>
        <dbReference type="Rhea" id="RHEA-COMP:9863"/>
        <dbReference type="Rhea" id="RHEA-COMP:11604"/>
        <dbReference type="ChEBI" id="CHEBI:15378"/>
        <dbReference type="ChEBI" id="CHEBI:29999"/>
        <dbReference type="ChEBI" id="CHEBI:30616"/>
        <dbReference type="ChEBI" id="CHEBI:83421"/>
        <dbReference type="ChEBI" id="CHEBI:456216"/>
        <dbReference type="EC" id="2.7.11.11"/>
    </reaction>
</comment>
<dbReference type="Gene3D" id="3.30.200.20">
    <property type="entry name" value="Phosphorylase Kinase, domain 1"/>
    <property type="match status" value="1"/>
</dbReference>
<evidence type="ECO:0000256" key="6">
    <source>
        <dbReference type="ARBA" id="ARBA00022840"/>
    </source>
</evidence>
<dbReference type="PANTHER" id="PTHR24353:SF153">
    <property type="entry name" value="CAMP-DEPENDENT PROTEIN KINASE CATALYTIC SUBUNIT 1"/>
    <property type="match status" value="1"/>
</dbReference>
<feature type="domain" description="AGC-kinase C-terminal" evidence="12">
    <location>
        <begin position="391"/>
        <end position="445"/>
    </location>
</feature>
<dbReference type="GO" id="GO:0004691">
    <property type="term" value="F:cAMP-dependent protein kinase activity"/>
    <property type="evidence" value="ECO:0007669"/>
    <property type="project" value="UniProtKB-EC"/>
</dbReference>
<dbReference type="GO" id="GO:0009653">
    <property type="term" value="P:anatomical structure morphogenesis"/>
    <property type="evidence" value="ECO:0007669"/>
    <property type="project" value="UniProtKB-ARBA"/>
</dbReference>
<evidence type="ECO:0000256" key="8">
    <source>
        <dbReference type="ARBA" id="ARBA00047454"/>
    </source>
</evidence>
<dbReference type="AlphaFoldDB" id="A0A0D2X4G5"/>
<feature type="domain" description="Protein kinase" evidence="11">
    <location>
        <begin position="135"/>
        <end position="390"/>
    </location>
</feature>
<evidence type="ECO:0000259" key="12">
    <source>
        <dbReference type="PROSITE" id="PS51285"/>
    </source>
</evidence>
<dbReference type="OMA" id="QRNAFEN"/>
<dbReference type="SMART" id="SM00133">
    <property type="entry name" value="S_TK_X"/>
    <property type="match status" value="1"/>
</dbReference>
<dbReference type="OrthoDB" id="63267at2759"/>
<dbReference type="Gene3D" id="1.10.510.10">
    <property type="entry name" value="Transferase(Phosphotransferase) domain 1"/>
    <property type="match status" value="1"/>
</dbReference>
<evidence type="ECO:0000256" key="1">
    <source>
        <dbReference type="ARBA" id="ARBA00012444"/>
    </source>
</evidence>
<keyword evidence="4 9" id="KW-0547">Nucleotide-binding</keyword>
<dbReference type="GO" id="GO:0005829">
    <property type="term" value="C:cytosol"/>
    <property type="evidence" value="ECO:0007669"/>
    <property type="project" value="TreeGrafter"/>
</dbReference>
<dbReference type="InterPro" id="IPR000719">
    <property type="entry name" value="Prot_kinase_dom"/>
</dbReference>
<dbReference type="PROSITE" id="PS50011">
    <property type="entry name" value="PROTEIN_KINASE_DOM"/>
    <property type="match status" value="1"/>
</dbReference>